<dbReference type="Proteomes" id="UP000054477">
    <property type="component" value="Unassembled WGS sequence"/>
</dbReference>
<evidence type="ECO:0000313" key="1">
    <source>
        <dbReference type="EMBL" id="KIJ93777.1"/>
    </source>
</evidence>
<sequence>MALTRPSTGPFSIALASPYTPPELLCIIPTQDTLLIDSPESPRAMHIHPRVLRRYGPAGCYMAPVSPVSPSPAPNKGALGFATQLEQLRPATDNASTFVRSQVSACSSDSKGVGTRGFQSLFLRWSAST</sequence>
<name>A0A0C9XBZ8_9AGAR</name>
<proteinExistence type="predicted"/>
<dbReference type="AlphaFoldDB" id="A0A0C9XBZ8"/>
<organism evidence="1 2">
    <name type="scientific">Laccaria amethystina LaAM-08-1</name>
    <dbReference type="NCBI Taxonomy" id="1095629"/>
    <lineage>
        <taxon>Eukaryota</taxon>
        <taxon>Fungi</taxon>
        <taxon>Dikarya</taxon>
        <taxon>Basidiomycota</taxon>
        <taxon>Agaricomycotina</taxon>
        <taxon>Agaricomycetes</taxon>
        <taxon>Agaricomycetidae</taxon>
        <taxon>Agaricales</taxon>
        <taxon>Agaricineae</taxon>
        <taxon>Hydnangiaceae</taxon>
        <taxon>Laccaria</taxon>
    </lineage>
</organism>
<reference evidence="2" key="2">
    <citation type="submission" date="2015-01" db="EMBL/GenBank/DDBJ databases">
        <title>Evolutionary Origins and Diversification of the Mycorrhizal Mutualists.</title>
        <authorList>
            <consortium name="DOE Joint Genome Institute"/>
            <consortium name="Mycorrhizal Genomics Consortium"/>
            <person name="Kohler A."/>
            <person name="Kuo A."/>
            <person name="Nagy L.G."/>
            <person name="Floudas D."/>
            <person name="Copeland A."/>
            <person name="Barry K.W."/>
            <person name="Cichocki N."/>
            <person name="Veneault-Fourrey C."/>
            <person name="LaButti K."/>
            <person name="Lindquist E.A."/>
            <person name="Lipzen A."/>
            <person name="Lundell T."/>
            <person name="Morin E."/>
            <person name="Murat C."/>
            <person name="Riley R."/>
            <person name="Ohm R."/>
            <person name="Sun H."/>
            <person name="Tunlid A."/>
            <person name="Henrissat B."/>
            <person name="Grigoriev I.V."/>
            <person name="Hibbett D.S."/>
            <person name="Martin F."/>
        </authorList>
    </citation>
    <scope>NUCLEOTIDE SEQUENCE [LARGE SCALE GENOMIC DNA]</scope>
    <source>
        <strain evidence="2">LaAM-08-1</strain>
    </source>
</reference>
<accession>A0A0C9XBZ8</accession>
<gene>
    <name evidence="1" type="ORF">K443DRAFT_12614</name>
</gene>
<evidence type="ECO:0000313" key="2">
    <source>
        <dbReference type="Proteomes" id="UP000054477"/>
    </source>
</evidence>
<protein>
    <submittedName>
        <fullName evidence="1">Uncharacterized protein</fullName>
    </submittedName>
</protein>
<dbReference type="EMBL" id="KN838825">
    <property type="protein sequence ID" value="KIJ93777.1"/>
    <property type="molecule type" value="Genomic_DNA"/>
</dbReference>
<reference evidence="1 2" key="1">
    <citation type="submission" date="2014-04" db="EMBL/GenBank/DDBJ databases">
        <authorList>
            <consortium name="DOE Joint Genome Institute"/>
            <person name="Kuo A."/>
            <person name="Kohler A."/>
            <person name="Nagy L.G."/>
            <person name="Floudas D."/>
            <person name="Copeland A."/>
            <person name="Barry K.W."/>
            <person name="Cichocki N."/>
            <person name="Veneault-Fourrey C."/>
            <person name="LaButti K."/>
            <person name="Lindquist E.A."/>
            <person name="Lipzen A."/>
            <person name="Lundell T."/>
            <person name="Morin E."/>
            <person name="Murat C."/>
            <person name="Sun H."/>
            <person name="Tunlid A."/>
            <person name="Henrissat B."/>
            <person name="Grigoriev I.V."/>
            <person name="Hibbett D.S."/>
            <person name="Martin F."/>
            <person name="Nordberg H.P."/>
            <person name="Cantor M.N."/>
            <person name="Hua S.X."/>
        </authorList>
    </citation>
    <scope>NUCLEOTIDE SEQUENCE [LARGE SCALE GENOMIC DNA]</scope>
    <source>
        <strain evidence="1 2">LaAM-08-1</strain>
    </source>
</reference>
<dbReference type="HOGENOM" id="CLU_1949162_0_0_1"/>
<keyword evidence="2" id="KW-1185">Reference proteome</keyword>